<dbReference type="RefSeq" id="WP_342371884.1">
    <property type="nucleotide sequence ID" value="NZ_CP115965.1"/>
</dbReference>
<feature type="chain" id="PRO_5047039517" description="Lipoprotein" evidence="1">
    <location>
        <begin position="20"/>
        <end position="192"/>
    </location>
</feature>
<keyword evidence="3" id="KW-1185">Reference proteome</keyword>
<evidence type="ECO:0000313" key="3">
    <source>
        <dbReference type="Proteomes" id="UP001434337"/>
    </source>
</evidence>
<dbReference type="EMBL" id="CP115965">
    <property type="protein sequence ID" value="WZW97513.1"/>
    <property type="molecule type" value="Genomic_DNA"/>
</dbReference>
<keyword evidence="1" id="KW-0732">Signal</keyword>
<protein>
    <recommendedName>
        <fullName evidence="4">Lipoprotein</fullName>
    </recommendedName>
</protein>
<name>A0ABZ3C4T6_9ACTN</name>
<dbReference type="PROSITE" id="PS51257">
    <property type="entry name" value="PROKAR_LIPOPROTEIN"/>
    <property type="match status" value="1"/>
</dbReference>
<evidence type="ECO:0000313" key="2">
    <source>
        <dbReference type="EMBL" id="WZW97513.1"/>
    </source>
</evidence>
<feature type="signal peptide" evidence="1">
    <location>
        <begin position="1"/>
        <end position="19"/>
    </location>
</feature>
<reference evidence="2 3" key="1">
    <citation type="journal article" date="2023" name="Environ Microbiome">
        <title>A coral-associated actinobacterium mitigates coral bleaching under heat stress.</title>
        <authorList>
            <person name="Li J."/>
            <person name="Zou Y."/>
            <person name="Li Q."/>
            <person name="Zhang J."/>
            <person name="Bourne D.G."/>
            <person name="Lyu Y."/>
            <person name="Liu C."/>
            <person name="Zhang S."/>
        </authorList>
    </citation>
    <scope>NUCLEOTIDE SEQUENCE [LARGE SCALE GENOMIC DNA]</scope>
    <source>
        <strain evidence="2 3">SCSIO 13291</strain>
    </source>
</reference>
<sequence length="192" mass="21136">MVKPMTAAGAVVCWGVLFAGCTPGVEPTPEPTPEPTFQCTPEAGGDAYGCDQAEFEAMVARDEQYAEAERVYRRVQELQFDLMEAREPMNEELRSLMTGEYLELATSELRDALESGVSYRGNLEVAWVRRATDISDQGSVLALSTCLAPGSLVLTYEGEDSRPTSFQEQVFFKQEDGGLKVASNRVWEVAEC</sequence>
<evidence type="ECO:0000256" key="1">
    <source>
        <dbReference type="SAM" id="SignalP"/>
    </source>
</evidence>
<organism evidence="2 3">
    <name type="scientific">Propioniciclava soli</name>
    <dbReference type="NCBI Taxonomy" id="2775081"/>
    <lineage>
        <taxon>Bacteria</taxon>
        <taxon>Bacillati</taxon>
        <taxon>Actinomycetota</taxon>
        <taxon>Actinomycetes</taxon>
        <taxon>Propionibacteriales</taxon>
        <taxon>Propionibacteriaceae</taxon>
        <taxon>Propioniciclava</taxon>
    </lineage>
</organism>
<gene>
    <name evidence="2" type="ORF">PCC79_11435</name>
</gene>
<evidence type="ECO:0008006" key="4">
    <source>
        <dbReference type="Google" id="ProtNLM"/>
    </source>
</evidence>
<dbReference type="Proteomes" id="UP001434337">
    <property type="component" value="Chromosome"/>
</dbReference>
<accession>A0ABZ3C4T6</accession>
<proteinExistence type="predicted"/>